<evidence type="ECO:0000259" key="13">
    <source>
        <dbReference type="Pfam" id="PF19028"/>
    </source>
</evidence>
<dbReference type="InterPro" id="IPR000884">
    <property type="entry name" value="TSP1_rpt"/>
</dbReference>
<evidence type="ECO:0000313" key="15">
    <source>
        <dbReference type="Proteomes" id="UP001347796"/>
    </source>
</evidence>
<keyword evidence="4" id="KW-0716">Sensory transduction</keyword>
<dbReference type="InterPro" id="IPR051514">
    <property type="entry name" value="R-spondin"/>
</dbReference>
<dbReference type="SMART" id="SM00261">
    <property type="entry name" value="FU"/>
    <property type="match status" value="2"/>
</dbReference>
<evidence type="ECO:0000259" key="12">
    <source>
        <dbReference type="Pfam" id="PF15913"/>
    </source>
</evidence>
<dbReference type="AlphaFoldDB" id="A0AAN8K2P9"/>
<evidence type="ECO:0000313" key="14">
    <source>
        <dbReference type="EMBL" id="KAK6188133.1"/>
    </source>
</evidence>
<gene>
    <name evidence="14" type="ORF">SNE40_004383</name>
</gene>
<dbReference type="Pfam" id="PF15913">
    <property type="entry name" value="Furin-like_2"/>
    <property type="match status" value="1"/>
</dbReference>
<dbReference type="PANTHER" id="PTHR46987">
    <property type="entry name" value="NEUROHYPOPHYSIAL HORMONES, N-TERMINAL DOMAIN CONTAINING PROTEIN"/>
    <property type="match status" value="1"/>
</dbReference>
<sequence length="271" mass="31861">MFSGSLVTFFIIFYCVGDVWSNTDTDITRPKRTTGNCPRGCASCSPVNGCVTCESRYFMFLYRQNIRQIGICTPSCPVGYYGVRYQYYNKCNRCHIEHCQACFSRHYCTRCEPPYLAFQGQCIEKCPNNTHYANYSKECRDRVDCMVGPWSSWSQCSRNGVTCGYKYGVQTKTRQVLEYPSVNGAGCPTLVDSRTCVIRRRPCSGQCNRRKRHRRRKKKRKKGKGKGRKKGKKDRSRGRRKNNRKRKHRRKGYCGRRCRRRRCNRRRNRIT</sequence>
<evidence type="ECO:0000256" key="2">
    <source>
        <dbReference type="ARBA" id="ARBA00007308"/>
    </source>
</evidence>
<feature type="domain" description="R-spondin Fu-CRD" evidence="12">
    <location>
        <begin position="39"/>
        <end position="139"/>
    </location>
</feature>
<protein>
    <recommendedName>
        <fullName evidence="16">R-spondin Fu-CRD domain-containing protein</fullName>
    </recommendedName>
</protein>
<organism evidence="14 15">
    <name type="scientific">Patella caerulea</name>
    <name type="common">Rayed Mediterranean limpet</name>
    <dbReference type="NCBI Taxonomy" id="87958"/>
    <lineage>
        <taxon>Eukaryota</taxon>
        <taxon>Metazoa</taxon>
        <taxon>Spiralia</taxon>
        <taxon>Lophotrochozoa</taxon>
        <taxon>Mollusca</taxon>
        <taxon>Gastropoda</taxon>
        <taxon>Patellogastropoda</taxon>
        <taxon>Patelloidea</taxon>
        <taxon>Patellidae</taxon>
        <taxon>Patella</taxon>
    </lineage>
</organism>
<comment type="similarity">
    <text evidence="2">Belongs to the R-spondin family.</text>
</comment>
<dbReference type="PANTHER" id="PTHR46987:SF7">
    <property type="entry name" value="TNFR-CYS DOMAIN-CONTAINING PROTEIN"/>
    <property type="match status" value="1"/>
</dbReference>
<dbReference type="GO" id="GO:0005576">
    <property type="term" value="C:extracellular region"/>
    <property type="evidence" value="ECO:0007669"/>
    <property type="project" value="UniProtKB-SubCell"/>
</dbReference>
<feature type="region of interest" description="Disordered" evidence="10">
    <location>
        <begin position="207"/>
        <end position="271"/>
    </location>
</feature>
<keyword evidence="15" id="KW-1185">Reference proteome</keyword>
<dbReference type="Pfam" id="PF19028">
    <property type="entry name" value="TSP1_spondin"/>
    <property type="match status" value="1"/>
</dbReference>
<dbReference type="Gene3D" id="2.10.220.10">
    <property type="entry name" value="Hormone Receptor, Insulin-like Growth Factor Receptor 1, Chain A, domain 2"/>
    <property type="match status" value="1"/>
</dbReference>
<evidence type="ECO:0008006" key="16">
    <source>
        <dbReference type="Google" id="ProtNLM"/>
    </source>
</evidence>
<feature type="chain" id="PRO_5042889299" description="R-spondin Fu-CRD domain-containing protein" evidence="11">
    <location>
        <begin position="22"/>
        <end position="271"/>
    </location>
</feature>
<evidence type="ECO:0000256" key="5">
    <source>
        <dbReference type="ARBA" id="ARBA00022674"/>
    </source>
</evidence>
<dbReference type="InterPro" id="IPR006212">
    <property type="entry name" value="Furin_repeat"/>
</dbReference>
<evidence type="ECO:0000256" key="6">
    <source>
        <dbReference type="ARBA" id="ARBA00022687"/>
    </source>
</evidence>
<dbReference type="InterPro" id="IPR044004">
    <property type="entry name" value="TSP1_spondin_dom"/>
</dbReference>
<dbReference type="InterPro" id="IPR036383">
    <property type="entry name" value="TSP1_rpt_sf"/>
</dbReference>
<dbReference type="InterPro" id="IPR043601">
    <property type="entry name" value="Rspo_Fu-CRD_dom"/>
</dbReference>
<comment type="subcellular location">
    <subcellularLocation>
        <location evidence="1">Secreted</location>
    </subcellularLocation>
</comment>
<dbReference type="Proteomes" id="UP001347796">
    <property type="component" value="Unassembled WGS sequence"/>
</dbReference>
<dbReference type="InterPro" id="IPR009030">
    <property type="entry name" value="Growth_fac_rcpt_cys_sf"/>
</dbReference>
<evidence type="ECO:0000256" key="8">
    <source>
        <dbReference type="ARBA" id="ARBA00023157"/>
    </source>
</evidence>
<dbReference type="EMBL" id="JAZGQO010000003">
    <property type="protein sequence ID" value="KAK6188133.1"/>
    <property type="molecule type" value="Genomic_DNA"/>
</dbReference>
<keyword evidence="7 11" id="KW-0732">Signal</keyword>
<dbReference type="SMART" id="SM00209">
    <property type="entry name" value="TSP1"/>
    <property type="match status" value="1"/>
</dbReference>
<dbReference type="GO" id="GO:0016055">
    <property type="term" value="P:Wnt signaling pathway"/>
    <property type="evidence" value="ECO:0007669"/>
    <property type="project" value="UniProtKB-KW"/>
</dbReference>
<proteinExistence type="inferred from homology"/>
<evidence type="ECO:0000256" key="7">
    <source>
        <dbReference type="ARBA" id="ARBA00022729"/>
    </source>
</evidence>
<dbReference type="PROSITE" id="PS50092">
    <property type="entry name" value="TSP1"/>
    <property type="match status" value="1"/>
</dbReference>
<dbReference type="Gene3D" id="2.20.100.10">
    <property type="entry name" value="Thrombospondin type-1 (TSP1) repeat"/>
    <property type="match status" value="1"/>
</dbReference>
<keyword evidence="5" id="KW-0358">Heparin-binding</keyword>
<dbReference type="GO" id="GO:0008201">
    <property type="term" value="F:heparin binding"/>
    <property type="evidence" value="ECO:0007669"/>
    <property type="project" value="UniProtKB-KW"/>
</dbReference>
<dbReference type="SUPFAM" id="SSF57184">
    <property type="entry name" value="Growth factor receptor domain"/>
    <property type="match status" value="1"/>
</dbReference>
<comment type="caution">
    <text evidence="14">The sequence shown here is derived from an EMBL/GenBank/DDBJ whole genome shotgun (WGS) entry which is preliminary data.</text>
</comment>
<accession>A0AAN8K2P9</accession>
<evidence type="ECO:0000256" key="3">
    <source>
        <dbReference type="ARBA" id="ARBA00022525"/>
    </source>
</evidence>
<feature type="domain" description="Spondin-like TSP1" evidence="13">
    <location>
        <begin position="145"/>
        <end position="197"/>
    </location>
</feature>
<evidence type="ECO:0000256" key="11">
    <source>
        <dbReference type="SAM" id="SignalP"/>
    </source>
</evidence>
<keyword evidence="3" id="KW-0964">Secreted</keyword>
<evidence type="ECO:0000256" key="1">
    <source>
        <dbReference type="ARBA" id="ARBA00004613"/>
    </source>
</evidence>
<evidence type="ECO:0000256" key="4">
    <source>
        <dbReference type="ARBA" id="ARBA00022606"/>
    </source>
</evidence>
<evidence type="ECO:0000256" key="10">
    <source>
        <dbReference type="SAM" id="MobiDB-lite"/>
    </source>
</evidence>
<dbReference type="SUPFAM" id="SSF82895">
    <property type="entry name" value="TSP-1 type 1 repeat"/>
    <property type="match status" value="1"/>
</dbReference>
<evidence type="ECO:0000256" key="9">
    <source>
        <dbReference type="ARBA" id="ARBA00023180"/>
    </source>
</evidence>
<keyword evidence="9" id="KW-0325">Glycoprotein</keyword>
<keyword evidence="8" id="KW-1015">Disulfide bond</keyword>
<name>A0AAN8K2P9_PATCE</name>
<feature type="signal peptide" evidence="11">
    <location>
        <begin position="1"/>
        <end position="21"/>
    </location>
</feature>
<reference evidence="14 15" key="1">
    <citation type="submission" date="2024-01" db="EMBL/GenBank/DDBJ databases">
        <title>The genome of the rayed Mediterranean limpet Patella caerulea (Linnaeus, 1758).</title>
        <authorList>
            <person name="Anh-Thu Weber A."/>
            <person name="Halstead-Nussloch G."/>
        </authorList>
    </citation>
    <scope>NUCLEOTIDE SEQUENCE [LARGE SCALE GENOMIC DNA]</scope>
    <source>
        <strain evidence="14">AATW-2023a</strain>
        <tissue evidence="14">Whole specimen</tissue>
    </source>
</reference>
<keyword evidence="6" id="KW-0879">Wnt signaling pathway</keyword>